<protein>
    <submittedName>
        <fullName evidence="1">Uncharacterized protein</fullName>
    </submittedName>
</protein>
<evidence type="ECO:0000313" key="1">
    <source>
        <dbReference type="EMBL" id="DAF45798.1"/>
    </source>
</evidence>
<name>A0A8S5S4F5_9CAUD</name>
<sequence length="130" mass="14463">MQETENFKLKKPDYTDFADIVEDLSENFDIVDAALKRHADTLTEVKKTWSVVLSAAGWSASFPYMQTVAVPEMKADYSPIWGILNSESTEARAKQVAKVQLKSITTQDGSVRVACMKRPAVDIRLHGEGV</sequence>
<organism evidence="1">
    <name type="scientific">Siphoviridae sp. ctmP938</name>
    <dbReference type="NCBI Taxonomy" id="2827933"/>
    <lineage>
        <taxon>Viruses</taxon>
        <taxon>Duplodnaviria</taxon>
        <taxon>Heunggongvirae</taxon>
        <taxon>Uroviricota</taxon>
        <taxon>Caudoviricetes</taxon>
    </lineage>
</organism>
<proteinExistence type="predicted"/>
<dbReference type="EMBL" id="BK032519">
    <property type="protein sequence ID" value="DAF45798.1"/>
    <property type="molecule type" value="Genomic_DNA"/>
</dbReference>
<reference evidence="1" key="1">
    <citation type="journal article" date="2021" name="Proc. Natl. Acad. Sci. U.S.A.">
        <title>A Catalog of Tens of Thousands of Viruses from Human Metagenomes Reveals Hidden Associations with Chronic Diseases.</title>
        <authorList>
            <person name="Tisza M.J."/>
            <person name="Buck C.B."/>
        </authorList>
    </citation>
    <scope>NUCLEOTIDE SEQUENCE</scope>
    <source>
        <strain evidence="1">CtmP938</strain>
    </source>
</reference>
<accession>A0A8S5S4F5</accession>